<accession>A0A3N4J7E6</accession>
<feature type="transmembrane region" description="Helical" evidence="9">
    <location>
        <begin position="205"/>
        <end position="225"/>
    </location>
</feature>
<feature type="transmembrane region" description="Helical" evidence="9">
    <location>
        <begin position="145"/>
        <end position="163"/>
    </location>
</feature>
<evidence type="ECO:0000313" key="10">
    <source>
        <dbReference type="EMBL" id="RPA93207.1"/>
    </source>
</evidence>
<evidence type="ECO:0000256" key="6">
    <source>
        <dbReference type="ARBA" id="ARBA00023065"/>
    </source>
</evidence>
<keyword evidence="4 9" id="KW-0812">Transmembrane</keyword>
<evidence type="ECO:0000256" key="2">
    <source>
        <dbReference type="ARBA" id="ARBA00008335"/>
    </source>
</evidence>
<evidence type="ECO:0000256" key="7">
    <source>
        <dbReference type="ARBA" id="ARBA00023136"/>
    </source>
</evidence>
<dbReference type="EMBL" id="ML120458">
    <property type="protein sequence ID" value="RPA93207.1"/>
    <property type="molecule type" value="Genomic_DNA"/>
</dbReference>
<keyword evidence="6" id="KW-0406">Ion transport</keyword>
<organism evidence="10 11">
    <name type="scientific">Choiromyces venosus 120613-1</name>
    <dbReference type="NCBI Taxonomy" id="1336337"/>
    <lineage>
        <taxon>Eukaryota</taxon>
        <taxon>Fungi</taxon>
        <taxon>Dikarya</taxon>
        <taxon>Ascomycota</taxon>
        <taxon>Pezizomycotina</taxon>
        <taxon>Pezizomycetes</taxon>
        <taxon>Pezizales</taxon>
        <taxon>Tuberaceae</taxon>
        <taxon>Choiromyces</taxon>
    </lineage>
</organism>
<sequence>MKSTELESAVPRSDGNDTVSSTGSEGVILQTGVQRVEAVAKTWTKQGLYVAYAGIFLMAFCTSVDIQVTSLLAFYATSSFSSHSLLSTVGVVGGVLMAVVQPPMAKFADVFGRTEAFAISMLLYILGYIQMAASGNISTYASAQIFYAAGSTGLRILQQIFIADTSDLLNRALLSSLPDTPFLITVWVGPEIAAHFTTGPWRWGYAMWAIITPVLSLPLFITLWINQRKAAKLGLLPQYPWKSQGVVNFLKSLWTELDIMGVLLLVAAFSLLLVPLTLGGQAVGKWKNPSIIAAIGLEEGLIGNTVVGGVCLILFPLWEMWKKVAPTPLLTLRLFKNRTVVAGCVLGFFYFMAYYLSLQPYFYSYLMVARNTSPVAAGHITLTFSFAATVSSIAISLVIKYTKHYKYYMIGGILIYMLGIGLMLRYRNIDASNAQVIWTQIIVGVGGGMLNVPAQLGVQASSLHQEVAAATALFLTIVSIGGAVGSAISGAIWSYNLQSKLLLYLPEAAKGNMTMIYGSAVMATSYPMGSPERTAIIRSYDETMRILLIVAVCVCIPMLPAGLCMSNYKLDEVDQRVEGVVFGSAKKGAGTEGGNNGGVVESKV</sequence>
<keyword evidence="3" id="KW-0813">Transport</keyword>
<feature type="transmembrane region" description="Helical" evidence="9">
    <location>
        <begin position="405"/>
        <end position="424"/>
    </location>
</feature>
<dbReference type="SUPFAM" id="SSF103473">
    <property type="entry name" value="MFS general substrate transporter"/>
    <property type="match status" value="1"/>
</dbReference>
<evidence type="ECO:0000256" key="8">
    <source>
        <dbReference type="SAM" id="MobiDB-lite"/>
    </source>
</evidence>
<feature type="transmembrane region" description="Helical" evidence="9">
    <location>
        <begin position="376"/>
        <end position="398"/>
    </location>
</feature>
<feature type="transmembrane region" description="Helical" evidence="9">
    <location>
        <begin position="300"/>
        <end position="318"/>
    </location>
</feature>
<comment type="subcellular location">
    <subcellularLocation>
        <location evidence="1">Membrane</location>
        <topology evidence="1">Multi-pass membrane protein</topology>
    </subcellularLocation>
</comment>
<keyword evidence="7 9" id="KW-0472">Membrane</keyword>
<evidence type="ECO:0000256" key="4">
    <source>
        <dbReference type="ARBA" id="ARBA00022692"/>
    </source>
</evidence>
<feature type="transmembrane region" description="Helical" evidence="9">
    <location>
        <begin position="85"/>
        <end position="104"/>
    </location>
</feature>
<protein>
    <submittedName>
        <fullName evidence="10">MFS general substrate transporter</fullName>
    </submittedName>
</protein>
<evidence type="ECO:0000256" key="5">
    <source>
        <dbReference type="ARBA" id="ARBA00022989"/>
    </source>
</evidence>
<comment type="similarity">
    <text evidence="2">Belongs to the major facilitator superfamily.</text>
</comment>
<dbReference type="STRING" id="1336337.A0A3N4J7E6"/>
<evidence type="ECO:0000256" key="1">
    <source>
        <dbReference type="ARBA" id="ARBA00004141"/>
    </source>
</evidence>
<gene>
    <name evidence="10" type="ORF">L873DRAFT_1793831</name>
</gene>
<dbReference type="AlphaFoldDB" id="A0A3N4J7E6"/>
<reference evidence="10 11" key="1">
    <citation type="journal article" date="2018" name="Nat. Ecol. Evol.">
        <title>Pezizomycetes genomes reveal the molecular basis of ectomycorrhizal truffle lifestyle.</title>
        <authorList>
            <person name="Murat C."/>
            <person name="Payen T."/>
            <person name="Noel B."/>
            <person name="Kuo A."/>
            <person name="Morin E."/>
            <person name="Chen J."/>
            <person name="Kohler A."/>
            <person name="Krizsan K."/>
            <person name="Balestrini R."/>
            <person name="Da Silva C."/>
            <person name="Montanini B."/>
            <person name="Hainaut M."/>
            <person name="Levati E."/>
            <person name="Barry K.W."/>
            <person name="Belfiori B."/>
            <person name="Cichocki N."/>
            <person name="Clum A."/>
            <person name="Dockter R.B."/>
            <person name="Fauchery L."/>
            <person name="Guy J."/>
            <person name="Iotti M."/>
            <person name="Le Tacon F."/>
            <person name="Lindquist E.A."/>
            <person name="Lipzen A."/>
            <person name="Malagnac F."/>
            <person name="Mello A."/>
            <person name="Molinier V."/>
            <person name="Miyauchi S."/>
            <person name="Poulain J."/>
            <person name="Riccioni C."/>
            <person name="Rubini A."/>
            <person name="Sitrit Y."/>
            <person name="Splivallo R."/>
            <person name="Traeger S."/>
            <person name="Wang M."/>
            <person name="Zifcakova L."/>
            <person name="Wipf D."/>
            <person name="Zambonelli A."/>
            <person name="Paolocci F."/>
            <person name="Nowrousian M."/>
            <person name="Ottonello S."/>
            <person name="Baldrian P."/>
            <person name="Spatafora J.W."/>
            <person name="Henrissat B."/>
            <person name="Nagy L.G."/>
            <person name="Aury J.M."/>
            <person name="Wincker P."/>
            <person name="Grigoriev I.V."/>
            <person name="Bonfante P."/>
            <person name="Martin F.M."/>
        </authorList>
    </citation>
    <scope>NUCLEOTIDE SEQUENCE [LARGE SCALE GENOMIC DNA]</scope>
    <source>
        <strain evidence="10 11">120613-1</strain>
    </source>
</reference>
<dbReference type="GO" id="GO:0015343">
    <property type="term" value="F:siderophore-iron transmembrane transporter activity"/>
    <property type="evidence" value="ECO:0007669"/>
    <property type="project" value="TreeGrafter"/>
</dbReference>
<dbReference type="InterPro" id="IPR011701">
    <property type="entry name" value="MFS"/>
</dbReference>
<dbReference type="InterPro" id="IPR036259">
    <property type="entry name" value="MFS_trans_sf"/>
</dbReference>
<feature type="transmembrane region" description="Helical" evidence="9">
    <location>
        <begin position="339"/>
        <end position="356"/>
    </location>
</feature>
<dbReference type="PANTHER" id="PTHR23501:SF87">
    <property type="entry name" value="SIDEROPHORE IRON TRANSPORTER 2"/>
    <property type="match status" value="1"/>
</dbReference>
<feature type="transmembrane region" description="Helical" evidence="9">
    <location>
        <begin position="49"/>
        <end position="73"/>
    </location>
</feature>
<dbReference type="GO" id="GO:0005886">
    <property type="term" value="C:plasma membrane"/>
    <property type="evidence" value="ECO:0007669"/>
    <property type="project" value="TreeGrafter"/>
</dbReference>
<proteinExistence type="inferred from homology"/>
<dbReference type="FunFam" id="1.20.1250.20:FF:000197">
    <property type="entry name" value="Siderophore iron transporter 1"/>
    <property type="match status" value="1"/>
</dbReference>
<evidence type="ECO:0000256" key="3">
    <source>
        <dbReference type="ARBA" id="ARBA00022448"/>
    </source>
</evidence>
<keyword evidence="11" id="KW-1185">Reference proteome</keyword>
<dbReference type="PANTHER" id="PTHR23501">
    <property type="entry name" value="MAJOR FACILITATOR SUPERFAMILY"/>
    <property type="match status" value="1"/>
</dbReference>
<dbReference type="Pfam" id="PF07690">
    <property type="entry name" value="MFS_1"/>
    <property type="match status" value="1"/>
</dbReference>
<dbReference type="Gene3D" id="1.20.1250.20">
    <property type="entry name" value="MFS general substrate transporter like domains"/>
    <property type="match status" value="2"/>
</dbReference>
<name>A0A3N4J7E6_9PEZI</name>
<dbReference type="Proteomes" id="UP000276215">
    <property type="component" value="Unassembled WGS sequence"/>
</dbReference>
<feature type="transmembrane region" description="Helical" evidence="9">
    <location>
        <begin position="470"/>
        <end position="495"/>
    </location>
</feature>
<feature type="region of interest" description="Disordered" evidence="8">
    <location>
        <begin position="1"/>
        <end position="23"/>
    </location>
</feature>
<keyword evidence="5 9" id="KW-1133">Transmembrane helix</keyword>
<evidence type="ECO:0000313" key="11">
    <source>
        <dbReference type="Proteomes" id="UP000276215"/>
    </source>
</evidence>
<evidence type="ECO:0000256" key="9">
    <source>
        <dbReference type="SAM" id="Phobius"/>
    </source>
</evidence>
<dbReference type="OrthoDB" id="2241241at2759"/>
<feature type="transmembrane region" description="Helical" evidence="9">
    <location>
        <begin position="436"/>
        <end position="458"/>
    </location>
</feature>
<feature type="transmembrane region" description="Helical" evidence="9">
    <location>
        <begin position="116"/>
        <end position="133"/>
    </location>
</feature>
<feature type="transmembrane region" description="Helical" evidence="9">
    <location>
        <begin position="546"/>
        <end position="566"/>
    </location>
</feature>
<feature type="transmembrane region" description="Helical" evidence="9">
    <location>
        <begin position="259"/>
        <end position="280"/>
    </location>
</feature>